<dbReference type="EMBL" id="LVHI01000007">
    <property type="protein sequence ID" value="OAK55873.1"/>
    <property type="molecule type" value="Genomic_DNA"/>
</dbReference>
<sequence>MFWAKAPDFADDPSRVEEIHAQTIRDKENYLDSRLAPVECRTCGTCVLVRKNSVKQTSVQWTSRPSETCPVFREAGDSATQDSCPRMQESIDAAVLVGRIPCE</sequence>
<keyword evidence="2" id="KW-1185">Reference proteome</keyword>
<organism evidence="1 2">
    <name type="scientific">Rhodococcoides kyotonense</name>
    <dbReference type="NCBI Taxonomy" id="398843"/>
    <lineage>
        <taxon>Bacteria</taxon>
        <taxon>Bacillati</taxon>
        <taxon>Actinomycetota</taxon>
        <taxon>Actinomycetes</taxon>
        <taxon>Mycobacteriales</taxon>
        <taxon>Nocardiaceae</taxon>
        <taxon>Rhodococcoides</taxon>
    </lineage>
</organism>
<comment type="caution">
    <text evidence="1">The sequence shown here is derived from an EMBL/GenBank/DDBJ whole genome shotgun (WGS) entry which is preliminary data.</text>
</comment>
<evidence type="ECO:0000313" key="1">
    <source>
        <dbReference type="EMBL" id="OAK55873.1"/>
    </source>
</evidence>
<name>A0A177YK45_9NOCA</name>
<proteinExistence type="predicted"/>
<reference evidence="1 2" key="1">
    <citation type="submission" date="2016-03" db="EMBL/GenBank/DDBJ databases">
        <title>Genome sequence of Rhodococcus kyotonensis KB10.</title>
        <authorList>
            <person name="Jeong H."/>
            <person name="Hong C.E."/>
            <person name="Jo S.H."/>
            <person name="Park J.M."/>
        </authorList>
    </citation>
    <scope>NUCLEOTIDE SEQUENCE [LARGE SCALE GENOMIC DNA]</scope>
    <source>
        <strain evidence="1 2">KB10</strain>
    </source>
</reference>
<gene>
    <name evidence="1" type="ORF">A3K89_18320</name>
</gene>
<dbReference type="Proteomes" id="UP000077519">
    <property type="component" value="Unassembled WGS sequence"/>
</dbReference>
<evidence type="ECO:0000313" key="2">
    <source>
        <dbReference type="Proteomes" id="UP000077519"/>
    </source>
</evidence>
<protein>
    <recommendedName>
        <fullName evidence="3">Ferredoxin</fullName>
    </recommendedName>
</protein>
<dbReference type="AlphaFoldDB" id="A0A177YK45"/>
<accession>A0A177YK45</accession>
<evidence type="ECO:0008006" key="3">
    <source>
        <dbReference type="Google" id="ProtNLM"/>
    </source>
</evidence>